<dbReference type="Pfam" id="PF00067">
    <property type="entry name" value="p450"/>
    <property type="match status" value="1"/>
</dbReference>
<gene>
    <name evidence="11" type="ORF">A0H81_03455</name>
</gene>
<feature type="binding site" description="axial binding residue" evidence="8">
    <location>
        <position position="526"/>
    </location>
    <ligand>
        <name>heme</name>
        <dbReference type="ChEBI" id="CHEBI:30413"/>
    </ligand>
    <ligandPart>
        <name>Fe</name>
        <dbReference type="ChEBI" id="CHEBI:18248"/>
    </ligandPart>
</feature>
<comment type="caution">
    <text evidence="11">The sequence shown here is derived from an EMBL/GenBank/DDBJ whole genome shotgun (WGS) entry which is preliminary data.</text>
</comment>
<keyword evidence="4 8" id="KW-0479">Metal-binding</keyword>
<keyword evidence="3 8" id="KW-0349">Heme</keyword>
<dbReference type="AlphaFoldDB" id="A0A1C7MHI0"/>
<dbReference type="PROSITE" id="PS00086">
    <property type="entry name" value="CYTOCHROME_P450"/>
    <property type="match status" value="1"/>
</dbReference>
<feature type="transmembrane region" description="Helical" evidence="10">
    <location>
        <begin position="171"/>
        <end position="190"/>
    </location>
</feature>
<dbReference type="PANTHER" id="PTHR24287:SF1">
    <property type="entry name" value="P450, PUTATIVE (EUROFUNG)-RELATED"/>
    <property type="match status" value="1"/>
</dbReference>
<dbReference type="PRINTS" id="PR00463">
    <property type="entry name" value="EP450I"/>
</dbReference>
<keyword evidence="6 8" id="KW-0408">Iron</keyword>
<dbReference type="SUPFAM" id="SSF48264">
    <property type="entry name" value="Cytochrome P450"/>
    <property type="match status" value="1"/>
</dbReference>
<evidence type="ECO:0000256" key="10">
    <source>
        <dbReference type="SAM" id="Phobius"/>
    </source>
</evidence>
<dbReference type="InterPro" id="IPR047146">
    <property type="entry name" value="Cyt_P450_E_CYP52_fungi"/>
</dbReference>
<comment type="cofactor">
    <cofactor evidence="1 8">
        <name>heme</name>
        <dbReference type="ChEBI" id="CHEBI:30413"/>
    </cofactor>
</comment>
<accession>A0A1C7MHI0</accession>
<dbReference type="PANTHER" id="PTHR24287">
    <property type="entry name" value="P450, PUTATIVE (EUROFUNG)-RELATED"/>
    <property type="match status" value="1"/>
</dbReference>
<evidence type="ECO:0000256" key="1">
    <source>
        <dbReference type="ARBA" id="ARBA00001971"/>
    </source>
</evidence>
<comment type="similarity">
    <text evidence="2 9">Belongs to the cytochrome P450 family.</text>
</comment>
<dbReference type="OrthoDB" id="1470350at2759"/>
<dbReference type="EMBL" id="LUGG01000003">
    <property type="protein sequence ID" value="OBZ76280.1"/>
    <property type="molecule type" value="Genomic_DNA"/>
</dbReference>
<name>A0A1C7MHI0_GRIFR</name>
<evidence type="ECO:0000256" key="3">
    <source>
        <dbReference type="ARBA" id="ARBA00022617"/>
    </source>
</evidence>
<keyword evidence="5 9" id="KW-0560">Oxidoreductase</keyword>
<evidence type="ECO:0000256" key="8">
    <source>
        <dbReference type="PIRSR" id="PIRSR602401-1"/>
    </source>
</evidence>
<keyword evidence="10" id="KW-0812">Transmembrane</keyword>
<dbReference type="InterPro" id="IPR002401">
    <property type="entry name" value="Cyt_P450_E_grp-I"/>
</dbReference>
<proteinExistence type="inferred from homology"/>
<keyword evidence="10" id="KW-1133">Transmembrane helix</keyword>
<dbReference type="GO" id="GO:0005506">
    <property type="term" value="F:iron ion binding"/>
    <property type="evidence" value="ECO:0007669"/>
    <property type="project" value="InterPro"/>
</dbReference>
<dbReference type="GO" id="GO:0020037">
    <property type="term" value="F:heme binding"/>
    <property type="evidence" value="ECO:0007669"/>
    <property type="project" value="InterPro"/>
</dbReference>
<evidence type="ECO:0000313" key="12">
    <source>
        <dbReference type="Proteomes" id="UP000092993"/>
    </source>
</evidence>
<evidence type="ECO:0000256" key="7">
    <source>
        <dbReference type="ARBA" id="ARBA00023033"/>
    </source>
</evidence>
<dbReference type="GO" id="GO:0016705">
    <property type="term" value="F:oxidoreductase activity, acting on paired donors, with incorporation or reduction of molecular oxygen"/>
    <property type="evidence" value="ECO:0007669"/>
    <property type="project" value="InterPro"/>
</dbReference>
<reference evidence="11 12" key="1">
    <citation type="submission" date="2016-03" db="EMBL/GenBank/DDBJ databases">
        <title>Whole genome sequencing of Grifola frondosa 9006-11.</title>
        <authorList>
            <person name="Min B."/>
            <person name="Park H."/>
            <person name="Kim J.-G."/>
            <person name="Cho H."/>
            <person name="Oh Y.-L."/>
            <person name="Kong W.-S."/>
            <person name="Choi I.-G."/>
        </authorList>
    </citation>
    <scope>NUCLEOTIDE SEQUENCE [LARGE SCALE GENOMIC DNA]</scope>
    <source>
        <strain evidence="11 12">9006-11</strain>
    </source>
</reference>
<organism evidence="11 12">
    <name type="scientific">Grifola frondosa</name>
    <name type="common">Maitake</name>
    <name type="synonym">Polyporus frondosus</name>
    <dbReference type="NCBI Taxonomy" id="5627"/>
    <lineage>
        <taxon>Eukaryota</taxon>
        <taxon>Fungi</taxon>
        <taxon>Dikarya</taxon>
        <taxon>Basidiomycota</taxon>
        <taxon>Agaricomycotina</taxon>
        <taxon>Agaricomycetes</taxon>
        <taxon>Polyporales</taxon>
        <taxon>Grifolaceae</taxon>
        <taxon>Grifola</taxon>
    </lineage>
</organism>
<dbReference type="InterPro" id="IPR017972">
    <property type="entry name" value="Cyt_P450_CS"/>
</dbReference>
<sequence length="604" mass="68601">MATSSPPHRPHTRLSFTIIKLFHSSKRHHPTSRAFQRRPRTCGYTESGIDFWTTASIPQAGVLYEFVGVEMLVQWKWEKWDQNLEPEVPSSDHYANISIIWCPLKMSKYLNRALEIPYRTRSIASLARVCQHDEDAPSRYPLSLPQPAYPLLPTTVVLLAARILRFQHVSVPGWLLVLAIIVINPLLFAARVSLRRWHTRRAAERMGAALPDALAGRWIGGLDMKERFQAGIAVDFQDLITRFTFDTATEFLFGSCVNSLDAPLPYPHDCLSHEPTIQPANAAEKFSDAVAAVQIVVADRLRAGWMWPLREIFKDKTEDDRAIVDAVLEPIVKEALRKKEKMKLGEDANNEKDEENETLLDSRGWCLDPVILRDETLNILLAGRDTTASALTFAIYLLCEHPAVFKRLREEMLQYVGPRQRPTYDDIRKMRYLRAFLNESLRLYPPVRFDIRYIINETLPPNPGPTGKPIYLPAKTKCTATQSTGDPTRDIAEEFAPDQFLDSRIAKYFLQNPFIFLPFNSGPRICLGQQFAYNEMSFFVVRLLQSFATMALDLAAQPPDSLPPPKWKNAAGRKAAEKVFVKAHITVYAHGGLWVKMGEADAEA</sequence>
<keyword evidence="10" id="KW-0472">Membrane</keyword>
<protein>
    <submittedName>
        <fullName evidence="11">Uncharacterized protein</fullName>
    </submittedName>
</protein>
<dbReference type="PRINTS" id="PR00385">
    <property type="entry name" value="P450"/>
</dbReference>
<dbReference type="Gene3D" id="1.10.630.10">
    <property type="entry name" value="Cytochrome P450"/>
    <property type="match status" value="1"/>
</dbReference>
<evidence type="ECO:0000256" key="5">
    <source>
        <dbReference type="ARBA" id="ARBA00023002"/>
    </source>
</evidence>
<evidence type="ECO:0000256" key="6">
    <source>
        <dbReference type="ARBA" id="ARBA00023004"/>
    </source>
</evidence>
<evidence type="ECO:0000313" key="11">
    <source>
        <dbReference type="EMBL" id="OBZ76280.1"/>
    </source>
</evidence>
<dbReference type="STRING" id="5627.A0A1C7MHI0"/>
<evidence type="ECO:0000256" key="4">
    <source>
        <dbReference type="ARBA" id="ARBA00022723"/>
    </source>
</evidence>
<dbReference type="Proteomes" id="UP000092993">
    <property type="component" value="Unassembled WGS sequence"/>
</dbReference>
<dbReference type="InterPro" id="IPR001128">
    <property type="entry name" value="Cyt_P450"/>
</dbReference>
<evidence type="ECO:0000256" key="2">
    <source>
        <dbReference type="ARBA" id="ARBA00010617"/>
    </source>
</evidence>
<keyword evidence="7 9" id="KW-0503">Monooxygenase</keyword>
<keyword evidence="12" id="KW-1185">Reference proteome</keyword>
<evidence type="ECO:0000256" key="9">
    <source>
        <dbReference type="RuleBase" id="RU000461"/>
    </source>
</evidence>
<dbReference type="InterPro" id="IPR036396">
    <property type="entry name" value="Cyt_P450_sf"/>
</dbReference>
<dbReference type="GO" id="GO:0004497">
    <property type="term" value="F:monooxygenase activity"/>
    <property type="evidence" value="ECO:0007669"/>
    <property type="project" value="UniProtKB-KW"/>
</dbReference>